<keyword evidence="3 9" id="KW-0813">Transport</keyword>
<sequence length="84" mass="9325">FIRTDSLFVDRAKRMFISITQIIISAILIVLILLQERASGLSGVFGGGESEFYAKRRGLERLIFIATIALIIIFALLSLINLIA</sequence>
<evidence type="ECO:0000256" key="8">
    <source>
        <dbReference type="ARBA" id="ARBA00023136"/>
    </source>
</evidence>
<keyword evidence="4 9" id="KW-0812">Transmembrane</keyword>
<name>A0A2H0ECX5_9BACT</name>
<dbReference type="Proteomes" id="UP000229241">
    <property type="component" value="Unassembled WGS sequence"/>
</dbReference>
<dbReference type="AlphaFoldDB" id="A0A2H0ECX5"/>
<dbReference type="GO" id="GO:0005886">
    <property type="term" value="C:plasma membrane"/>
    <property type="evidence" value="ECO:0007669"/>
    <property type="project" value="UniProtKB-SubCell"/>
</dbReference>
<dbReference type="GO" id="GO:0015450">
    <property type="term" value="F:protein-transporting ATPase activity"/>
    <property type="evidence" value="ECO:0007669"/>
    <property type="project" value="UniProtKB-UniRule"/>
</dbReference>
<comment type="caution">
    <text evidence="10">The sequence shown here is derived from an EMBL/GenBank/DDBJ whole genome shotgun (WGS) entry which is preliminary data.</text>
</comment>
<organism evidence="10 11">
    <name type="scientific">Candidatus Wolfebacteria bacterium CG18_big_fil_WC_8_21_14_2_50_39_7</name>
    <dbReference type="NCBI Taxonomy" id="1975071"/>
    <lineage>
        <taxon>Bacteria</taxon>
        <taxon>Candidatus Wolfeibacteriota</taxon>
    </lineage>
</organism>
<dbReference type="NCBIfam" id="TIGR00810">
    <property type="entry name" value="secG"/>
    <property type="match status" value="1"/>
</dbReference>
<comment type="subcellular location">
    <subcellularLocation>
        <location evidence="9">Cell membrane</location>
        <topology evidence="9">Multi-pass membrane protein</topology>
    </subcellularLocation>
    <subcellularLocation>
        <location evidence="1">Membrane</location>
        <topology evidence="1">Multi-pass membrane protein</topology>
    </subcellularLocation>
</comment>
<evidence type="ECO:0000256" key="7">
    <source>
        <dbReference type="ARBA" id="ARBA00023010"/>
    </source>
</evidence>
<comment type="similarity">
    <text evidence="2 9">Belongs to the SecG family.</text>
</comment>
<evidence type="ECO:0000313" key="11">
    <source>
        <dbReference type="Proteomes" id="UP000229241"/>
    </source>
</evidence>
<evidence type="ECO:0000256" key="3">
    <source>
        <dbReference type="ARBA" id="ARBA00022448"/>
    </source>
</evidence>
<reference evidence="10 11" key="1">
    <citation type="submission" date="2017-09" db="EMBL/GenBank/DDBJ databases">
        <title>Depth-based differentiation of microbial function through sediment-hosted aquifers and enrichment of novel symbionts in the deep terrestrial subsurface.</title>
        <authorList>
            <person name="Probst A.J."/>
            <person name="Ladd B."/>
            <person name="Jarett J.K."/>
            <person name="Geller-Mcgrath D.E."/>
            <person name="Sieber C.M."/>
            <person name="Emerson J.B."/>
            <person name="Anantharaman K."/>
            <person name="Thomas B.C."/>
            <person name="Malmstrom R."/>
            <person name="Stieglmeier M."/>
            <person name="Klingl A."/>
            <person name="Woyke T."/>
            <person name="Ryan C.M."/>
            <person name="Banfield J.F."/>
        </authorList>
    </citation>
    <scope>NUCLEOTIDE SEQUENCE [LARGE SCALE GENOMIC DNA]</scope>
    <source>
        <strain evidence="10">CG18_big_fil_WC_8_21_14_2_50_39_7</strain>
    </source>
</reference>
<evidence type="ECO:0000256" key="6">
    <source>
        <dbReference type="ARBA" id="ARBA00022989"/>
    </source>
</evidence>
<keyword evidence="8 9" id="KW-0472">Membrane</keyword>
<protein>
    <recommendedName>
        <fullName evidence="9">Protein-export membrane protein SecG</fullName>
    </recommendedName>
</protein>
<keyword evidence="7 9" id="KW-0811">Translocation</keyword>
<accession>A0A2H0ECX5</accession>
<dbReference type="Pfam" id="PF03840">
    <property type="entry name" value="SecG"/>
    <property type="match status" value="1"/>
</dbReference>
<dbReference type="GO" id="GO:0009306">
    <property type="term" value="P:protein secretion"/>
    <property type="evidence" value="ECO:0007669"/>
    <property type="project" value="UniProtKB-UniRule"/>
</dbReference>
<keyword evidence="6 9" id="KW-1133">Transmembrane helix</keyword>
<evidence type="ECO:0000256" key="2">
    <source>
        <dbReference type="ARBA" id="ARBA00008445"/>
    </source>
</evidence>
<feature type="transmembrane region" description="Helical" evidence="9">
    <location>
        <begin position="62"/>
        <end position="83"/>
    </location>
</feature>
<evidence type="ECO:0000313" key="10">
    <source>
        <dbReference type="EMBL" id="PIP92304.1"/>
    </source>
</evidence>
<gene>
    <name evidence="10" type="primary">secG</name>
    <name evidence="10" type="ORF">COW77_00610</name>
</gene>
<evidence type="ECO:0000256" key="5">
    <source>
        <dbReference type="ARBA" id="ARBA00022927"/>
    </source>
</evidence>
<feature type="non-terminal residue" evidence="10">
    <location>
        <position position="1"/>
    </location>
</feature>
<evidence type="ECO:0000256" key="1">
    <source>
        <dbReference type="ARBA" id="ARBA00004141"/>
    </source>
</evidence>
<evidence type="ECO:0000256" key="9">
    <source>
        <dbReference type="RuleBase" id="RU365087"/>
    </source>
</evidence>
<dbReference type="EMBL" id="PCTX01000017">
    <property type="protein sequence ID" value="PIP92304.1"/>
    <property type="molecule type" value="Genomic_DNA"/>
</dbReference>
<keyword evidence="9" id="KW-1003">Cell membrane</keyword>
<comment type="function">
    <text evidence="9">Involved in protein export. Participates in an early event of protein translocation.</text>
</comment>
<proteinExistence type="inferred from homology"/>
<feature type="transmembrane region" description="Helical" evidence="9">
    <location>
        <begin position="15"/>
        <end position="34"/>
    </location>
</feature>
<dbReference type="InterPro" id="IPR004692">
    <property type="entry name" value="SecG"/>
</dbReference>
<evidence type="ECO:0000256" key="4">
    <source>
        <dbReference type="ARBA" id="ARBA00022692"/>
    </source>
</evidence>
<keyword evidence="5 9" id="KW-0653">Protein transport</keyword>